<dbReference type="EMBL" id="AJ250233">
    <property type="protein sequence ID" value="CAB88402.1"/>
    <property type="molecule type" value="Genomic_DNA"/>
</dbReference>
<sequence length="201" mass="22514">MVSGMDSDPVMALDEDASALRACPHCGAPVEAHGGRGRPRVWCSDDCRKRASEERRAAQAEARPVRTVTVTRHLEQGERERLEARITVLEERLERARQLHRQDVKFRRIHYGSLMYNDDFAAARRISPADPEYGLDLPDQPPIEPAEASTPTPVPPRSEPAPTPVFEHDVFSGLGQVRPAPQLSGNRAQRRAAARHAKRRH</sequence>
<name>Q9L451_9ACTN</name>
<evidence type="ECO:0000313" key="3">
    <source>
        <dbReference type="EMBL" id="AFK88680.1"/>
    </source>
</evidence>
<proteinExistence type="predicted"/>
<organism evidence="4">
    <name type="scientific">Acidipropionibacterium jensenii</name>
    <dbReference type="NCBI Taxonomy" id="1749"/>
    <lineage>
        <taxon>Bacteria</taxon>
        <taxon>Bacillati</taxon>
        <taxon>Actinomycetota</taxon>
        <taxon>Actinomycetes</taxon>
        <taxon>Propionibacteriales</taxon>
        <taxon>Propionibacteriaceae</taxon>
        <taxon>Acidipropionibacterium</taxon>
    </lineage>
</organism>
<reference evidence="3" key="3">
    <citation type="journal article" date="2013" name="Appl. Environ. Microbiol.">
        <title>Development of a Propionibacterium-Escherichia coli Shuttle Vector for Metabolic Engineering of Propionibacterium jensenii, an Efficient Producer of Propionic Acid.</title>
        <authorList>
            <person name="Zhuge X."/>
            <person name="Liu L."/>
            <person name="Shin H.D."/>
            <person name="Chen R.R."/>
            <person name="Li J."/>
            <person name="Du G."/>
            <person name="Chen J."/>
        </authorList>
    </citation>
    <scope>NUCLEOTIDE SEQUENCE</scope>
    <source>
        <plasmid evidence="3">pZGX01</plasmid>
    </source>
</reference>
<evidence type="ECO:0000256" key="2">
    <source>
        <dbReference type="SAM" id="MobiDB-lite"/>
    </source>
</evidence>
<accession>Q9L451</accession>
<geneLocation type="plasmid" evidence="4">
    <name>pLME106</name>
</geneLocation>
<keyword evidence="4" id="KW-0614">Plasmid</keyword>
<feature type="coiled-coil region" evidence="1">
    <location>
        <begin position="72"/>
        <end position="99"/>
    </location>
</feature>
<dbReference type="AlphaFoldDB" id="Q9L451"/>
<reference evidence="4" key="1">
    <citation type="journal article" date="2000" name="Syst. Appl. Microbiol.">
        <title>Propionicin SM1, a bacteriocin from Propionibacterium jensenii DF1: isolation and characterization of the protein and its gene.</title>
        <authorList>
            <person name="Miescher S."/>
            <person name="Stierli M.P."/>
            <person name="Teuber M."/>
            <person name="Meile L."/>
        </authorList>
    </citation>
    <scope>NUCLEOTIDE SEQUENCE [LARGE SCALE GENOMIC DNA]</scope>
    <source>
        <strain evidence="4">DF1</strain>
        <plasmid evidence="4">pLME106</plasmid>
    </source>
</reference>
<keyword evidence="1" id="KW-0175">Coiled coil</keyword>
<feature type="region of interest" description="Disordered" evidence="2">
    <location>
        <begin position="131"/>
        <end position="201"/>
    </location>
</feature>
<reference evidence="3" key="2">
    <citation type="submission" date="2012-02" db="EMBL/GenBank/DDBJ databases">
        <authorList>
            <person name="Xin Z."/>
            <person name="Long L."/>
        </authorList>
    </citation>
    <scope>NUCLEOTIDE SEQUENCE</scope>
    <source>
        <plasmid evidence="3">pZGX01</plasmid>
    </source>
</reference>
<feature type="compositionally biased region" description="Pro residues" evidence="2">
    <location>
        <begin position="152"/>
        <end position="163"/>
    </location>
</feature>
<evidence type="ECO:0000313" key="4">
    <source>
        <dbReference type="EMBL" id="CAB88402.1"/>
    </source>
</evidence>
<protein>
    <submittedName>
        <fullName evidence="4">Uncharacterized protein</fullName>
    </submittedName>
</protein>
<geneLocation type="plasmid" evidence="3">
    <name>pZGX01</name>
</geneLocation>
<feature type="compositionally biased region" description="Basic residues" evidence="2">
    <location>
        <begin position="188"/>
        <end position="201"/>
    </location>
</feature>
<evidence type="ECO:0000256" key="1">
    <source>
        <dbReference type="SAM" id="Coils"/>
    </source>
</evidence>
<dbReference type="EMBL" id="JQ728013">
    <property type="protein sequence ID" value="AFK88680.1"/>
    <property type="molecule type" value="Genomic_DNA"/>
</dbReference>